<dbReference type="CDD" id="cd06593">
    <property type="entry name" value="GH31_xylosidase_YicI"/>
    <property type="match status" value="1"/>
</dbReference>
<dbReference type="InterPro" id="IPR050985">
    <property type="entry name" value="Alpha-glycosidase_related"/>
</dbReference>
<gene>
    <name evidence="8" type="ORF">GCM10009863_29350</name>
</gene>
<evidence type="ECO:0000259" key="6">
    <source>
        <dbReference type="Pfam" id="PF01055"/>
    </source>
</evidence>
<keyword evidence="2 4" id="KW-0378">Hydrolase</keyword>
<keyword evidence="9" id="KW-1185">Reference proteome</keyword>
<evidence type="ECO:0000256" key="1">
    <source>
        <dbReference type="ARBA" id="ARBA00007806"/>
    </source>
</evidence>
<comment type="caution">
    <text evidence="8">The sequence shown here is derived from an EMBL/GenBank/DDBJ whole genome shotgun (WGS) entry which is preliminary data.</text>
</comment>
<dbReference type="SUPFAM" id="SSF51445">
    <property type="entry name" value="(Trans)glycosidases"/>
    <property type="match status" value="1"/>
</dbReference>
<dbReference type="PANTHER" id="PTHR43053:SF4">
    <property type="entry name" value="MYOGENESIS-REGULATING GLYCOSIDASE"/>
    <property type="match status" value="1"/>
</dbReference>
<dbReference type="SUPFAM" id="SSF117125">
    <property type="entry name" value="Putative glucosidase YicI, C-terminal domain"/>
    <property type="match status" value="1"/>
</dbReference>
<comment type="similarity">
    <text evidence="1 4">Belongs to the glycosyl hydrolase 31 family.</text>
</comment>
<feature type="region of interest" description="Disordered" evidence="5">
    <location>
        <begin position="421"/>
        <end position="443"/>
    </location>
</feature>
<evidence type="ECO:0000256" key="5">
    <source>
        <dbReference type="SAM" id="MobiDB-lite"/>
    </source>
</evidence>
<dbReference type="NCBIfam" id="NF007940">
    <property type="entry name" value="PRK10658.1"/>
    <property type="match status" value="1"/>
</dbReference>
<evidence type="ECO:0000256" key="4">
    <source>
        <dbReference type="RuleBase" id="RU361185"/>
    </source>
</evidence>
<keyword evidence="3 4" id="KW-0326">Glycosidase</keyword>
<accession>A0ABP6CF82</accession>
<sequence>MRGFVRGMAERDIPLGVFHFDCFWMRAYQWCDFTWDPEVFPDPEGVLRRLKEGGDLRVCVWINPYIAQKSPLFEEAARLGHLVRRPDGSVWQWDLWQAGMGLVDFTHPGARAWYADKLRALLGQGVDCFKTDFGERVPTDVVWHDGSDPERMHNYYTQLYNRTVFETLTEERGTGEAVLFARSATTGGQQYPVHWGGDCESTFGAMAESLRGGLSLGLTGFGFWSHDIGGFEGTPSPELFKRWVQFGLLSSHSRLHGSTSYRVPWAYDEEAVTVTRDFTRLKHRLMPYLYGAARQAAEHGTPVMRAMLLEFPGDPACHWLDRQYMLGDDLLVAPVFTADGSVGFYVPEGEWTHLLSGERFTGPGWRHERYSFASLPLLVRPGAVLPYGAGEERADYDWASGLTLRAYALADGVTVTTRIPGRGGTWRAEPGGPGGGAPEAGAAAPDTVFRTSRSGRRITVGATGAPGPWHLLLTGERAAVPEAAAGETGAVTVEHTAEGTLLTAPAGTTELTALLCEP</sequence>
<dbReference type="Gene3D" id="3.20.20.80">
    <property type="entry name" value="Glycosidases"/>
    <property type="match status" value="1"/>
</dbReference>
<dbReference type="PANTHER" id="PTHR43053">
    <property type="entry name" value="GLYCOSIDASE FAMILY 31"/>
    <property type="match status" value="1"/>
</dbReference>
<dbReference type="InterPro" id="IPR048395">
    <property type="entry name" value="Glyco_hydro_31_C"/>
</dbReference>
<dbReference type="Pfam" id="PF01055">
    <property type="entry name" value="Glyco_hydro_31_2nd"/>
    <property type="match status" value="1"/>
</dbReference>
<feature type="domain" description="Glycosyl hydrolase family 31 C-terminal" evidence="7">
    <location>
        <begin position="300"/>
        <end position="385"/>
    </location>
</feature>
<evidence type="ECO:0000313" key="9">
    <source>
        <dbReference type="Proteomes" id="UP001501447"/>
    </source>
</evidence>
<evidence type="ECO:0000313" key="8">
    <source>
        <dbReference type="EMBL" id="GAA2613742.1"/>
    </source>
</evidence>
<proteinExistence type="inferred from homology"/>
<dbReference type="InterPro" id="IPR013780">
    <property type="entry name" value="Glyco_hydro_b"/>
</dbReference>
<dbReference type="Gene3D" id="2.60.40.1180">
    <property type="entry name" value="Golgi alpha-mannosidase II"/>
    <property type="match status" value="2"/>
</dbReference>
<dbReference type="SUPFAM" id="SSF51011">
    <property type="entry name" value="Glycosyl hydrolase domain"/>
    <property type="match status" value="1"/>
</dbReference>
<dbReference type="InterPro" id="IPR000322">
    <property type="entry name" value="Glyco_hydro_31_TIM"/>
</dbReference>
<evidence type="ECO:0000259" key="7">
    <source>
        <dbReference type="Pfam" id="PF21365"/>
    </source>
</evidence>
<dbReference type="Pfam" id="PF21365">
    <property type="entry name" value="Glyco_hydro_31_3rd"/>
    <property type="match status" value="1"/>
</dbReference>
<name>A0ABP6CF82_9ACTN</name>
<evidence type="ECO:0008006" key="10">
    <source>
        <dbReference type="Google" id="ProtNLM"/>
    </source>
</evidence>
<protein>
    <recommendedName>
        <fullName evidence="10">Alpha-xylosidase</fullName>
    </recommendedName>
</protein>
<dbReference type="Proteomes" id="UP001501447">
    <property type="component" value="Unassembled WGS sequence"/>
</dbReference>
<dbReference type="EMBL" id="BAAARJ010000008">
    <property type="protein sequence ID" value="GAA2613742.1"/>
    <property type="molecule type" value="Genomic_DNA"/>
</dbReference>
<reference evidence="9" key="1">
    <citation type="journal article" date="2019" name="Int. J. Syst. Evol. Microbiol.">
        <title>The Global Catalogue of Microorganisms (GCM) 10K type strain sequencing project: providing services to taxonomists for standard genome sequencing and annotation.</title>
        <authorList>
            <consortium name="The Broad Institute Genomics Platform"/>
            <consortium name="The Broad Institute Genome Sequencing Center for Infectious Disease"/>
            <person name="Wu L."/>
            <person name="Ma J."/>
        </authorList>
    </citation>
    <scope>NUCLEOTIDE SEQUENCE [LARGE SCALE GENOMIC DNA]</scope>
    <source>
        <strain evidence="9">JCM 16373</strain>
    </source>
</reference>
<dbReference type="InterPro" id="IPR017853">
    <property type="entry name" value="GH"/>
</dbReference>
<evidence type="ECO:0000256" key="3">
    <source>
        <dbReference type="ARBA" id="ARBA00023295"/>
    </source>
</evidence>
<feature type="domain" description="Glycoside hydrolase family 31 TIM barrel" evidence="6">
    <location>
        <begin position="2"/>
        <end position="291"/>
    </location>
</feature>
<evidence type="ECO:0000256" key="2">
    <source>
        <dbReference type="ARBA" id="ARBA00022801"/>
    </source>
</evidence>
<organism evidence="8 9">
    <name type="scientific">Streptomyces axinellae</name>
    <dbReference type="NCBI Taxonomy" id="552788"/>
    <lineage>
        <taxon>Bacteria</taxon>
        <taxon>Bacillati</taxon>
        <taxon>Actinomycetota</taxon>
        <taxon>Actinomycetes</taxon>
        <taxon>Kitasatosporales</taxon>
        <taxon>Streptomycetaceae</taxon>
        <taxon>Streptomyces</taxon>
    </lineage>
</organism>